<dbReference type="InterPro" id="IPR051376">
    <property type="entry name" value="CWC25_splicing_factor"/>
</dbReference>
<organism evidence="3 4">
    <name type="scientific">Perilla frutescens var. hirtella</name>
    <name type="common">Perilla citriodora</name>
    <name type="synonym">Perilla setoyensis</name>
    <dbReference type="NCBI Taxonomy" id="608512"/>
    <lineage>
        <taxon>Eukaryota</taxon>
        <taxon>Viridiplantae</taxon>
        <taxon>Streptophyta</taxon>
        <taxon>Embryophyta</taxon>
        <taxon>Tracheophyta</taxon>
        <taxon>Spermatophyta</taxon>
        <taxon>Magnoliopsida</taxon>
        <taxon>eudicotyledons</taxon>
        <taxon>Gunneridae</taxon>
        <taxon>Pentapetalae</taxon>
        <taxon>asterids</taxon>
        <taxon>lamiids</taxon>
        <taxon>Lamiales</taxon>
        <taxon>Lamiaceae</taxon>
        <taxon>Nepetoideae</taxon>
        <taxon>Elsholtzieae</taxon>
        <taxon>Perilla</taxon>
    </lineage>
</organism>
<proteinExistence type="inferred from homology"/>
<feature type="compositionally biased region" description="Basic and acidic residues" evidence="2">
    <location>
        <begin position="87"/>
        <end position="107"/>
    </location>
</feature>
<evidence type="ECO:0000256" key="2">
    <source>
        <dbReference type="SAM" id="MobiDB-lite"/>
    </source>
</evidence>
<dbReference type="PANTHER" id="PTHR16196:SF0">
    <property type="entry name" value="PRE-MRNA-SPLICING FACTOR CWC25 HOMOLOG"/>
    <property type="match status" value="1"/>
</dbReference>
<evidence type="ECO:0000313" key="3">
    <source>
        <dbReference type="EMBL" id="KAH6827700.1"/>
    </source>
</evidence>
<dbReference type="EMBL" id="SDAM02000143">
    <property type="protein sequence ID" value="KAH6827700.1"/>
    <property type="molecule type" value="Genomic_DNA"/>
</dbReference>
<protein>
    <submittedName>
        <fullName evidence="3">Pre-mRNA splicing factor domain-containing protein</fullName>
    </submittedName>
</protein>
<keyword evidence="4" id="KW-1185">Reference proteome</keyword>
<sequence length="107" mass="12073">MHLSIGEVDHEVFLLVLHVGGLEPEEQSEPVEQRERADFCQLQEQADLILGQERLEFLYDSGLAVGKGSSGFKALESIPTTQPKLLLRSDGERLRDERGEKTKQQQN</sequence>
<comment type="similarity">
    <text evidence="1">Belongs to the CWC25 family.</text>
</comment>
<dbReference type="AlphaFoldDB" id="A0AAD4J6X5"/>
<evidence type="ECO:0000256" key="1">
    <source>
        <dbReference type="ARBA" id="ARBA00006695"/>
    </source>
</evidence>
<reference evidence="3 4" key="1">
    <citation type="journal article" date="2021" name="Nat. Commun.">
        <title>Incipient diploidization of the medicinal plant Perilla within 10,000 years.</title>
        <authorList>
            <person name="Zhang Y."/>
            <person name="Shen Q."/>
            <person name="Leng L."/>
            <person name="Zhang D."/>
            <person name="Chen S."/>
            <person name="Shi Y."/>
            <person name="Ning Z."/>
            <person name="Chen S."/>
        </authorList>
    </citation>
    <scope>NUCLEOTIDE SEQUENCE [LARGE SCALE GENOMIC DNA]</scope>
    <source>
        <strain evidence="4">cv. PC099</strain>
    </source>
</reference>
<feature type="region of interest" description="Disordered" evidence="2">
    <location>
        <begin position="85"/>
        <end position="107"/>
    </location>
</feature>
<dbReference type="GO" id="GO:0000398">
    <property type="term" value="P:mRNA splicing, via spliceosome"/>
    <property type="evidence" value="ECO:0007669"/>
    <property type="project" value="TreeGrafter"/>
</dbReference>
<comment type="caution">
    <text evidence="3">The sequence shown here is derived from an EMBL/GenBank/DDBJ whole genome shotgun (WGS) entry which is preliminary data.</text>
</comment>
<dbReference type="GO" id="GO:0005684">
    <property type="term" value="C:U2-type spliceosomal complex"/>
    <property type="evidence" value="ECO:0007669"/>
    <property type="project" value="TreeGrafter"/>
</dbReference>
<gene>
    <name evidence="3" type="ORF">C2S53_019082</name>
</gene>
<evidence type="ECO:0000313" key="4">
    <source>
        <dbReference type="Proteomes" id="UP001190926"/>
    </source>
</evidence>
<name>A0AAD4J6X5_PERFH</name>
<dbReference type="PANTHER" id="PTHR16196">
    <property type="entry name" value="CELL CYCLE CONTROL PROTEIN CWF25"/>
    <property type="match status" value="1"/>
</dbReference>
<dbReference type="Proteomes" id="UP001190926">
    <property type="component" value="Unassembled WGS sequence"/>
</dbReference>
<accession>A0AAD4J6X5</accession>